<dbReference type="GO" id="GO:0016747">
    <property type="term" value="F:acyltransferase activity, transferring groups other than amino-acyl groups"/>
    <property type="evidence" value="ECO:0007669"/>
    <property type="project" value="InterPro"/>
</dbReference>
<dbReference type="CDD" id="cd04301">
    <property type="entry name" value="NAT_SF"/>
    <property type="match status" value="1"/>
</dbReference>
<dbReference type="InterPro" id="IPR016181">
    <property type="entry name" value="Acyl_CoA_acyltransferase"/>
</dbReference>
<protein>
    <submittedName>
        <fullName evidence="2">Ribosomal protein S18 acetylase RimI</fullName>
    </submittedName>
</protein>
<name>A0A9X2G1Y1_9MICO</name>
<dbReference type="EMBL" id="JAMTCS010000003">
    <property type="protein sequence ID" value="MCP2263787.1"/>
    <property type="molecule type" value="Genomic_DNA"/>
</dbReference>
<keyword evidence="2" id="KW-0689">Ribosomal protein</keyword>
<accession>A0A9X2G1Y1</accession>
<dbReference type="Proteomes" id="UP001139493">
    <property type="component" value="Unassembled WGS sequence"/>
</dbReference>
<proteinExistence type="predicted"/>
<dbReference type="SUPFAM" id="SSF55729">
    <property type="entry name" value="Acyl-CoA N-acyltransferases (Nat)"/>
    <property type="match status" value="1"/>
</dbReference>
<dbReference type="AlphaFoldDB" id="A0A9X2G1Y1"/>
<dbReference type="PROSITE" id="PS51186">
    <property type="entry name" value="GNAT"/>
    <property type="match status" value="1"/>
</dbReference>
<evidence type="ECO:0000313" key="2">
    <source>
        <dbReference type="EMBL" id="MCP2263787.1"/>
    </source>
</evidence>
<feature type="domain" description="N-acetyltransferase" evidence="1">
    <location>
        <begin position="5"/>
        <end position="164"/>
    </location>
</feature>
<evidence type="ECO:0000259" key="1">
    <source>
        <dbReference type="PROSITE" id="PS51186"/>
    </source>
</evidence>
<evidence type="ECO:0000313" key="3">
    <source>
        <dbReference type="Proteomes" id="UP001139493"/>
    </source>
</evidence>
<comment type="caution">
    <text evidence="2">The sequence shown here is derived from an EMBL/GenBank/DDBJ whole genome shotgun (WGS) entry which is preliminary data.</text>
</comment>
<dbReference type="PANTHER" id="PTHR43617">
    <property type="entry name" value="L-AMINO ACID N-ACETYLTRANSFERASE"/>
    <property type="match status" value="1"/>
</dbReference>
<reference evidence="2" key="1">
    <citation type="submission" date="2022-06" db="EMBL/GenBank/DDBJ databases">
        <title>Genomic Encyclopedia of Archaeal and Bacterial Type Strains, Phase II (KMG-II): from individual species to whole genera.</title>
        <authorList>
            <person name="Goeker M."/>
        </authorList>
    </citation>
    <scope>NUCLEOTIDE SEQUENCE</scope>
    <source>
        <strain evidence="2">DSM 26652</strain>
    </source>
</reference>
<organism evidence="2 3">
    <name type="scientific">Promicromonospora thailandica</name>
    <dbReference type="NCBI Taxonomy" id="765201"/>
    <lineage>
        <taxon>Bacteria</taxon>
        <taxon>Bacillati</taxon>
        <taxon>Actinomycetota</taxon>
        <taxon>Actinomycetes</taxon>
        <taxon>Micrococcales</taxon>
        <taxon>Promicromonosporaceae</taxon>
        <taxon>Promicromonospora</taxon>
    </lineage>
</organism>
<keyword evidence="2" id="KW-0687">Ribonucleoprotein</keyword>
<dbReference type="Pfam" id="PF00583">
    <property type="entry name" value="Acetyltransf_1"/>
    <property type="match status" value="1"/>
</dbReference>
<sequence>MLRVVRLRTATPSDAAAVARVHHTTWVTTYGSILPPEFWATATFERRVATWQRWLANGAAPLLAETDDEVVGIAMAGEAVEQEDVLPVRDRQLYLLYVLAAYHGTGVGQALLDAVVPPGTPAQLWVAEDNPRARRFYERNGFLTEGARVVDASTADLAEIRMVR</sequence>
<dbReference type="InterPro" id="IPR050276">
    <property type="entry name" value="MshD_Acetyltransferase"/>
</dbReference>
<dbReference type="InterPro" id="IPR000182">
    <property type="entry name" value="GNAT_dom"/>
</dbReference>
<dbReference type="Gene3D" id="3.40.630.30">
    <property type="match status" value="1"/>
</dbReference>
<dbReference type="GO" id="GO:0005840">
    <property type="term" value="C:ribosome"/>
    <property type="evidence" value="ECO:0007669"/>
    <property type="project" value="UniProtKB-KW"/>
</dbReference>
<keyword evidence="3" id="KW-1185">Reference proteome</keyword>
<gene>
    <name evidence="2" type="ORF">APR03_001123</name>
</gene>